<feature type="region of interest" description="Disordered" evidence="1">
    <location>
        <begin position="1"/>
        <end position="61"/>
    </location>
</feature>
<protein>
    <submittedName>
        <fullName evidence="2">Uncharacterized protein</fullName>
    </submittedName>
</protein>
<evidence type="ECO:0000256" key="1">
    <source>
        <dbReference type="SAM" id="MobiDB-lite"/>
    </source>
</evidence>
<dbReference type="EMBL" id="MFDE01000014">
    <property type="protein sequence ID" value="OGE38717.1"/>
    <property type="molecule type" value="Genomic_DNA"/>
</dbReference>
<feature type="compositionally biased region" description="Pro residues" evidence="1">
    <location>
        <begin position="32"/>
        <end position="49"/>
    </location>
</feature>
<proteinExistence type="predicted"/>
<evidence type="ECO:0000313" key="2">
    <source>
        <dbReference type="EMBL" id="OGE38717.1"/>
    </source>
</evidence>
<gene>
    <name evidence="2" type="ORF">A3F00_03550</name>
</gene>
<feature type="compositionally biased region" description="Polar residues" evidence="1">
    <location>
        <begin position="9"/>
        <end position="23"/>
    </location>
</feature>
<dbReference type="Proteomes" id="UP000176527">
    <property type="component" value="Unassembled WGS sequence"/>
</dbReference>
<name>A0A1F5KCQ2_9BACT</name>
<comment type="caution">
    <text evidence="2">The sequence shown here is derived from an EMBL/GenBank/DDBJ whole genome shotgun (WGS) entry which is preliminary data.</text>
</comment>
<dbReference type="AlphaFoldDB" id="A0A1F5KCQ2"/>
<sequence length="83" mass="9447">MSKEEESLRSNQDLNTEDSQLNQIEGKDQFYPPEPPLRPPGPPLYPPGPVNSRSPDPYAQNVRRNWGVCDDLDSSTLWDEMFG</sequence>
<accession>A0A1F5KCQ2</accession>
<evidence type="ECO:0000313" key="3">
    <source>
        <dbReference type="Proteomes" id="UP000176527"/>
    </source>
</evidence>
<reference evidence="2 3" key="1">
    <citation type="journal article" date="2016" name="Nat. Commun.">
        <title>Thousands of microbial genomes shed light on interconnected biogeochemical processes in an aquifer system.</title>
        <authorList>
            <person name="Anantharaman K."/>
            <person name="Brown C.T."/>
            <person name="Hug L.A."/>
            <person name="Sharon I."/>
            <person name="Castelle C.J."/>
            <person name="Probst A.J."/>
            <person name="Thomas B.C."/>
            <person name="Singh A."/>
            <person name="Wilkins M.J."/>
            <person name="Karaoz U."/>
            <person name="Brodie E.L."/>
            <person name="Williams K.H."/>
            <person name="Hubbard S.S."/>
            <person name="Banfield J.F."/>
        </authorList>
    </citation>
    <scope>NUCLEOTIDE SEQUENCE [LARGE SCALE GENOMIC DNA]</scope>
</reference>
<organism evidence="2 3">
    <name type="scientific">Candidatus Daviesbacteria bacterium RIFCSPHIGHO2_12_FULL_37_11</name>
    <dbReference type="NCBI Taxonomy" id="1797777"/>
    <lineage>
        <taxon>Bacteria</taxon>
        <taxon>Candidatus Daviesiibacteriota</taxon>
    </lineage>
</organism>